<comment type="caution">
    <text evidence="4">The sequence shown here is derived from an EMBL/GenBank/DDBJ whole genome shotgun (WGS) entry which is preliminary data.</text>
</comment>
<dbReference type="Pfam" id="PF01068">
    <property type="entry name" value="DNA_ligase_A_M"/>
    <property type="match status" value="1"/>
</dbReference>
<dbReference type="AlphaFoldDB" id="A0AAN8VXQ4"/>
<dbReference type="EMBL" id="JBAMMX010000007">
    <property type="protein sequence ID" value="KAK6936118.1"/>
    <property type="molecule type" value="Genomic_DNA"/>
</dbReference>
<evidence type="ECO:0000259" key="3">
    <source>
        <dbReference type="PROSITE" id="PS50160"/>
    </source>
</evidence>
<name>A0AAN8VXQ4_9MAGN</name>
<dbReference type="PROSITE" id="PS50160">
    <property type="entry name" value="DNA_LIGASE_A3"/>
    <property type="match status" value="1"/>
</dbReference>
<accession>A0AAN8VXQ4</accession>
<dbReference type="GO" id="GO:0005739">
    <property type="term" value="C:mitochondrion"/>
    <property type="evidence" value="ECO:0007669"/>
    <property type="project" value="TreeGrafter"/>
</dbReference>
<dbReference type="PANTHER" id="PTHR45674:SF4">
    <property type="entry name" value="DNA LIGASE 1"/>
    <property type="match status" value="1"/>
</dbReference>
<dbReference type="GO" id="GO:0006273">
    <property type="term" value="P:lagging strand elongation"/>
    <property type="evidence" value="ECO:0007669"/>
    <property type="project" value="TreeGrafter"/>
</dbReference>
<evidence type="ECO:0000313" key="5">
    <source>
        <dbReference type="Proteomes" id="UP001370490"/>
    </source>
</evidence>
<dbReference type="SUPFAM" id="SSF56091">
    <property type="entry name" value="DNA ligase/mRNA capping enzyme, catalytic domain"/>
    <property type="match status" value="1"/>
</dbReference>
<evidence type="ECO:0000256" key="1">
    <source>
        <dbReference type="ARBA" id="ARBA00007572"/>
    </source>
</evidence>
<keyword evidence="5" id="KW-1185">Reference proteome</keyword>
<dbReference type="Proteomes" id="UP001370490">
    <property type="component" value="Unassembled WGS sequence"/>
</dbReference>
<sequence length="153" mass="17575">MAAIRVFRIHIRTTLSKRAHKNVVVSDIEIDVCINAFDILYLNGQPLFEEQLNVRRESYVCGKLLRLKHLFKSFEEEAGFPQFATATTSNDIEEIQNFLETAIDTRILGFLRRSSAVKKSVRSQNMGTSYTSRAYFSMLDLQTAGILVKLQFY</sequence>
<gene>
    <name evidence="4" type="ORF">RJ641_033148</name>
</gene>
<dbReference type="Gene3D" id="3.30.470.30">
    <property type="entry name" value="DNA ligase/mRNA capping enzyme"/>
    <property type="match status" value="1"/>
</dbReference>
<organism evidence="4 5">
    <name type="scientific">Dillenia turbinata</name>
    <dbReference type="NCBI Taxonomy" id="194707"/>
    <lineage>
        <taxon>Eukaryota</taxon>
        <taxon>Viridiplantae</taxon>
        <taxon>Streptophyta</taxon>
        <taxon>Embryophyta</taxon>
        <taxon>Tracheophyta</taxon>
        <taxon>Spermatophyta</taxon>
        <taxon>Magnoliopsida</taxon>
        <taxon>eudicotyledons</taxon>
        <taxon>Gunneridae</taxon>
        <taxon>Pentapetalae</taxon>
        <taxon>Dilleniales</taxon>
        <taxon>Dilleniaceae</taxon>
        <taxon>Dillenia</taxon>
    </lineage>
</organism>
<proteinExistence type="inferred from homology"/>
<dbReference type="GO" id="GO:0005524">
    <property type="term" value="F:ATP binding"/>
    <property type="evidence" value="ECO:0007669"/>
    <property type="project" value="InterPro"/>
</dbReference>
<dbReference type="InterPro" id="IPR012310">
    <property type="entry name" value="DNA_ligase_ATP-dep_cent"/>
</dbReference>
<evidence type="ECO:0000256" key="2">
    <source>
        <dbReference type="ARBA" id="ARBA00022598"/>
    </source>
</evidence>
<keyword evidence="2 4" id="KW-0436">Ligase</keyword>
<evidence type="ECO:0000313" key="4">
    <source>
        <dbReference type="EMBL" id="KAK6936118.1"/>
    </source>
</evidence>
<dbReference type="InterPro" id="IPR050191">
    <property type="entry name" value="ATP-dep_DNA_ligase"/>
</dbReference>
<dbReference type="GO" id="GO:0006281">
    <property type="term" value="P:DNA repair"/>
    <property type="evidence" value="ECO:0007669"/>
    <property type="project" value="InterPro"/>
</dbReference>
<dbReference type="PANTHER" id="PTHR45674">
    <property type="entry name" value="DNA LIGASE 1/3 FAMILY MEMBER"/>
    <property type="match status" value="1"/>
</dbReference>
<comment type="similarity">
    <text evidence="1">Belongs to the ATP-dependent DNA ligase family.</text>
</comment>
<feature type="domain" description="ATP-dependent DNA ligase family profile" evidence="3">
    <location>
        <begin position="25"/>
        <end position="114"/>
    </location>
</feature>
<dbReference type="GO" id="GO:0003910">
    <property type="term" value="F:DNA ligase (ATP) activity"/>
    <property type="evidence" value="ECO:0007669"/>
    <property type="project" value="InterPro"/>
</dbReference>
<dbReference type="GO" id="GO:0006310">
    <property type="term" value="P:DNA recombination"/>
    <property type="evidence" value="ECO:0007669"/>
    <property type="project" value="InterPro"/>
</dbReference>
<dbReference type="GO" id="GO:0005634">
    <property type="term" value="C:nucleus"/>
    <property type="evidence" value="ECO:0007669"/>
    <property type="project" value="TreeGrafter"/>
</dbReference>
<protein>
    <submittedName>
        <fullName evidence="4">DNA ligase, ATP-dependent, central</fullName>
    </submittedName>
</protein>
<reference evidence="4 5" key="1">
    <citation type="submission" date="2023-12" db="EMBL/GenBank/DDBJ databases">
        <title>A high-quality genome assembly for Dillenia turbinata (Dilleniales).</title>
        <authorList>
            <person name="Chanderbali A."/>
        </authorList>
    </citation>
    <scope>NUCLEOTIDE SEQUENCE [LARGE SCALE GENOMIC DNA]</scope>
    <source>
        <strain evidence="4">LSX21</strain>
        <tissue evidence="4">Leaf</tissue>
    </source>
</reference>